<reference evidence="2" key="1">
    <citation type="submission" date="2020-10" db="EMBL/GenBank/DDBJ databases">
        <authorList>
            <person name="Gilroy R."/>
        </authorList>
    </citation>
    <scope>NUCLEOTIDE SEQUENCE</scope>
    <source>
        <strain evidence="2">10532</strain>
    </source>
</reference>
<proteinExistence type="predicted"/>
<evidence type="ECO:0000313" key="2">
    <source>
        <dbReference type="EMBL" id="MBO8458540.1"/>
    </source>
</evidence>
<keyword evidence="1" id="KW-1133">Transmembrane helix</keyword>
<name>A0A9D9N379_9SPIR</name>
<dbReference type="Proteomes" id="UP000823638">
    <property type="component" value="Unassembled WGS sequence"/>
</dbReference>
<protein>
    <recommendedName>
        <fullName evidence="4">SH3b domain-containing protein</fullName>
    </recommendedName>
</protein>
<evidence type="ECO:0000313" key="3">
    <source>
        <dbReference type="Proteomes" id="UP000823638"/>
    </source>
</evidence>
<organism evidence="2 3">
    <name type="scientific">Candidatus Gallitreponema excrementavium</name>
    <dbReference type="NCBI Taxonomy" id="2840840"/>
    <lineage>
        <taxon>Bacteria</taxon>
        <taxon>Pseudomonadati</taxon>
        <taxon>Spirochaetota</taxon>
        <taxon>Spirochaetia</taxon>
        <taxon>Spirochaetales</taxon>
        <taxon>Candidatus Gallitreponema</taxon>
    </lineage>
</organism>
<feature type="transmembrane region" description="Helical" evidence="1">
    <location>
        <begin position="257"/>
        <end position="276"/>
    </location>
</feature>
<feature type="transmembrane region" description="Helical" evidence="1">
    <location>
        <begin position="190"/>
        <end position="208"/>
    </location>
</feature>
<dbReference type="EMBL" id="JADIMM010000114">
    <property type="protein sequence ID" value="MBO8458540.1"/>
    <property type="molecule type" value="Genomic_DNA"/>
</dbReference>
<reference evidence="2" key="2">
    <citation type="journal article" date="2021" name="PeerJ">
        <title>Extensive microbial diversity within the chicken gut microbiome revealed by metagenomics and culture.</title>
        <authorList>
            <person name="Gilroy R."/>
            <person name="Ravi A."/>
            <person name="Getino M."/>
            <person name="Pursley I."/>
            <person name="Horton D.L."/>
            <person name="Alikhan N.F."/>
            <person name="Baker D."/>
            <person name="Gharbi K."/>
            <person name="Hall N."/>
            <person name="Watson M."/>
            <person name="Adriaenssens E.M."/>
            <person name="Foster-Nyarko E."/>
            <person name="Jarju S."/>
            <person name="Secka A."/>
            <person name="Antonio M."/>
            <person name="Oren A."/>
            <person name="Chaudhuri R.R."/>
            <person name="La Ragione R."/>
            <person name="Hildebrand F."/>
            <person name="Pallen M.J."/>
        </authorList>
    </citation>
    <scope>NUCLEOTIDE SEQUENCE</scope>
    <source>
        <strain evidence="2">10532</strain>
    </source>
</reference>
<evidence type="ECO:0008006" key="4">
    <source>
        <dbReference type="Google" id="ProtNLM"/>
    </source>
</evidence>
<gene>
    <name evidence="2" type="ORF">IAA81_10000</name>
</gene>
<accession>A0A9D9N379</accession>
<comment type="caution">
    <text evidence="2">The sequence shown here is derived from an EMBL/GenBank/DDBJ whole genome shotgun (WGS) entry which is preliminary data.</text>
</comment>
<feature type="transmembrane region" description="Helical" evidence="1">
    <location>
        <begin position="322"/>
        <end position="344"/>
    </location>
</feature>
<dbReference type="AlphaFoldDB" id="A0A9D9N379"/>
<feature type="transmembrane region" description="Helical" evidence="1">
    <location>
        <begin position="288"/>
        <end position="310"/>
    </location>
</feature>
<feature type="transmembrane region" description="Helical" evidence="1">
    <location>
        <begin position="229"/>
        <end position="251"/>
    </location>
</feature>
<keyword evidence="1" id="KW-0472">Membrane</keyword>
<evidence type="ECO:0000256" key="1">
    <source>
        <dbReference type="SAM" id="Phobius"/>
    </source>
</evidence>
<sequence length="356" mass="39192">MYIDEVSEENLFQILVRTTPEACDQIEKWIKGESYDLSKVVMPRSSSVKKESSPAAPAANISPDKIVTKPFGYKTVKTQKIPVEAGGIYRASENLKLRENGDINGSFITTMHAGTLVKVISLGQKETIDGIKSNWVEIEVQLGGRDKDGKPIKAGKRGWCFGGYLEIGEYEGSELFVPLRIKIIRFLDKYLILISSITAAVLFIHNVVKIIKSIRARKKDPENNIPVSSLILICAGCILIFGTLCDCILPISDFIFLPGFFASTLIYISAGVVAIVREKWKKKEAPGGLSLVITGEIVIFVGLLIFLLYFMIEQDFIPNYTVIILIIGIAVVTVGNILVIEGVLGPKVNKKGKNPE</sequence>
<keyword evidence="1" id="KW-0812">Transmembrane</keyword>
<dbReference type="Gene3D" id="2.30.30.40">
    <property type="entry name" value="SH3 Domains"/>
    <property type="match status" value="1"/>
</dbReference>